<comment type="caution">
    <text evidence="2">The sequence shown here is derived from an EMBL/GenBank/DDBJ whole genome shotgun (WGS) entry which is preliminary data.</text>
</comment>
<protein>
    <recommendedName>
        <fullName evidence="1">DinB-like domain-containing protein</fullName>
    </recommendedName>
</protein>
<dbReference type="Proteomes" id="UP000194221">
    <property type="component" value="Unassembled WGS sequence"/>
</dbReference>
<evidence type="ECO:0000259" key="1">
    <source>
        <dbReference type="Pfam" id="PF12867"/>
    </source>
</evidence>
<dbReference type="STRING" id="1635173.WH52_05775"/>
<organism evidence="2 3">
    <name type="scientific">Tenacibaculum holothuriorum</name>
    <dbReference type="NCBI Taxonomy" id="1635173"/>
    <lineage>
        <taxon>Bacteria</taxon>
        <taxon>Pseudomonadati</taxon>
        <taxon>Bacteroidota</taxon>
        <taxon>Flavobacteriia</taxon>
        <taxon>Flavobacteriales</taxon>
        <taxon>Flavobacteriaceae</taxon>
        <taxon>Tenacibaculum</taxon>
    </lineage>
</organism>
<dbReference type="InterPro" id="IPR024775">
    <property type="entry name" value="DinB-like"/>
</dbReference>
<reference evidence="2 3" key="1">
    <citation type="submission" date="2015-03" db="EMBL/GenBank/DDBJ databases">
        <title>Genome sequence of Tenacibaculum sp. S2-2, isolated from intestinal microbiota of sea cucumber, Apostichopus japonicas.</title>
        <authorList>
            <person name="Shao Z."/>
            <person name="Wang L."/>
            <person name="Li X."/>
        </authorList>
    </citation>
    <scope>NUCLEOTIDE SEQUENCE [LARGE SCALE GENOMIC DNA]</scope>
    <source>
        <strain evidence="2 3">S2-2</strain>
    </source>
</reference>
<dbReference type="AlphaFoldDB" id="A0A1Y2PE63"/>
<name>A0A1Y2PE63_9FLAO</name>
<feature type="domain" description="DinB-like" evidence="1">
    <location>
        <begin position="26"/>
        <end position="175"/>
    </location>
</feature>
<dbReference type="InterPro" id="IPR034660">
    <property type="entry name" value="DinB/YfiT-like"/>
</dbReference>
<dbReference type="Gene3D" id="1.20.120.450">
    <property type="entry name" value="dinb family like domain"/>
    <property type="match status" value="1"/>
</dbReference>
<dbReference type="InParanoid" id="A0A1Y2PE63"/>
<dbReference type="Pfam" id="PF12867">
    <property type="entry name" value="DinB_2"/>
    <property type="match status" value="1"/>
</dbReference>
<sequence>MVFKTDELINELTTYVNSHIQYAEKLKGFNETELLKKKNEKSWSAIECLEHLNLYAQFYNKEIRKRIDNSKYFKSTVFKSGYLGNKSAVSMLPKKDMDTMNTFKSKNPIYSELDAATVLNKFIKLQKELVELLEKSKEIDLTKTKTAITLPLLKFRLGDTLRFVIYHNERHIQQAKKALK</sequence>
<dbReference type="RefSeq" id="WP_086030001.1">
    <property type="nucleotide sequence ID" value="NZ_LAPZ01000003.1"/>
</dbReference>
<dbReference type="EMBL" id="LAPZ01000003">
    <property type="protein sequence ID" value="OSY88281.1"/>
    <property type="molecule type" value="Genomic_DNA"/>
</dbReference>
<evidence type="ECO:0000313" key="3">
    <source>
        <dbReference type="Proteomes" id="UP000194221"/>
    </source>
</evidence>
<evidence type="ECO:0000313" key="2">
    <source>
        <dbReference type="EMBL" id="OSY88281.1"/>
    </source>
</evidence>
<gene>
    <name evidence="2" type="ORF">WH52_05775</name>
</gene>
<accession>A0A1Y2PE63</accession>
<keyword evidence="3" id="KW-1185">Reference proteome</keyword>
<dbReference type="OrthoDB" id="1524454at2"/>
<proteinExistence type="predicted"/>
<dbReference type="SUPFAM" id="SSF109854">
    <property type="entry name" value="DinB/YfiT-like putative metalloenzymes"/>
    <property type="match status" value="1"/>
</dbReference>